<protein>
    <submittedName>
        <fullName evidence="1">ORF5</fullName>
    </submittedName>
</protein>
<sequence length="218" mass="26070">MFSRIVTMERLALCRLNERINTTSYGRVLWHHHRRGLNKLSTLCARIVLMDLVKHRPDKPSTTGVLCEQKRFRTGLCNMFDKIGTFQFNWNEMEECYKDPKRPRFDSEFDTYVSSDMIRSRRLDLCKLMKENLEEYENIHEAIQKFQKELKWILVGGPNSVVWIYYLRLERTDECCLYECSTRNVTFDWEPLDPHREMPAALVIKKGEGEKYPIQNFT</sequence>
<evidence type="ECO:0000313" key="1">
    <source>
        <dbReference type="EMBL" id="QLJ83486.1"/>
    </source>
</evidence>
<organism evidence="1 2">
    <name type="scientific">Broome densovirus</name>
    <dbReference type="NCBI Taxonomy" id="3070203"/>
    <lineage>
        <taxon>Viruses</taxon>
        <taxon>Monodnaviria</taxon>
        <taxon>Shotokuvirae</taxon>
        <taxon>Cossaviricota</taxon>
        <taxon>Quintoviricetes</taxon>
        <taxon>Piccovirales</taxon>
        <taxon>Parvoviridae</taxon>
        <taxon>Densovirinae</taxon>
        <taxon>Muscodensovirus</taxon>
        <taxon>Muscodensovirus dipteran2</taxon>
    </lineage>
</organism>
<dbReference type="KEGG" id="vg:80543136"/>
<dbReference type="EMBL" id="MT498824">
    <property type="protein sequence ID" value="QLJ83486.1"/>
    <property type="molecule type" value="Genomic_DNA"/>
</dbReference>
<dbReference type="Proteomes" id="UP001162128">
    <property type="component" value="Segment"/>
</dbReference>
<proteinExistence type="predicted"/>
<reference evidence="2" key="1">
    <citation type="journal article" date="2020" name="Viruses">
        <title>The Diversity and Distribution of Viruses Associated with Culex annulirostris Mosquitoes from the Kimberley Region of Western Australia.</title>
        <authorList>
            <person name="Williams S.H."/>
            <person name="Levy A."/>
            <person name="Yates R.A."/>
            <person name="Somaweera N."/>
            <person name="Neville P.J."/>
            <person name="Nicholson J."/>
            <person name="Lindsay M.D.A."/>
            <person name="Mackenzie J.S."/>
            <person name="Jain K."/>
            <person name="Imrie A."/>
            <person name="Smith D.W."/>
            <person name="Lipkin W.I."/>
        </authorList>
    </citation>
    <scope>NUCLEOTIDE SEQUENCE [LARGE SCALE GENOMIC DNA]</scope>
</reference>
<dbReference type="GeneID" id="80543136"/>
<dbReference type="RefSeq" id="YP_010804322.1">
    <property type="nucleotide sequence ID" value="NC_077069.1"/>
</dbReference>
<name>A0A7D6C4Z0_9VIRU</name>
<keyword evidence="2" id="KW-1185">Reference proteome</keyword>
<evidence type="ECO:0000313" key="2">
    <source>
        <dbReference type="Proteomes" id="UP001162128"/>
    </source>
</evidence>
<accession>A0A7D6C4Z0</accession>